<evidence type="ECO:0000313" key="3">
    <source>
        <dbReference type="EMBL" id="EDM24766.1"/>
    </source>
</evidence>
<dbReference type="RefSeq" id="WP_007281406.1">
    <property type="nucleotide sequence ID" value="NZ_ABCK01000052.1"/>
</dbReference>
<dbReference type="AlphaFoldDB" id="A6DUC3"/>
<evidence type="ECO:0000313" key="4">
    <source>
        <dbReference type="Proteomes" id="UP000004947"/>
    </source>
</evidence>
<dbReference type="Gene3D" id="3.30.700.10">
    <property type="entry name" value="Glycoprotein, Type 4 Pilin"/>
    <property type="match status" value="1"/>
</dbReference>
<reference evidence="3 4" key="1">
    <citation type="journal article" date="2010" name="J. Bacteriol.">
        <title>Genome sequence of Lentisphaera araneosa HTCC2155T, the type species of the order Lentisphaerales in the phylum Lentisphaerae.</title>
        <authorList>
            <person name="Thrash J.C."/>
            <person name="Cho J.C."/>
            <person name="Vergin K.L."/>
            <person name="Morris R.M."/>
            <person name="Giovannoni S.J."/>
        </authorList>
    </citation>
    <scope>NUCLEOTIDE SEQUENCE [LARGE SCALE GENOMIC DNA]</scope>
    <source>
        <strain evidence="3 4">HTCC2155</strain>
    </source>
</reference>
<organism evidence="3 4">
    <name type="scientific">Lentisphaera araneosa HTCC2155</name>
    <dbReference type="NCBI Taxonomy" id="313628"/>
    <lineage>
        <taxon>Bacteria</taxon>
        <taxon>Pseudomonadati</taxon>
        <taxon>Lentisphaerota</taxon>
        <taxon>Lentisphaeria</taxon>
        <taxon>Lentisphaerales</taxon>
        <taxon>Lentisphaeraceae</taxon>
        <taxon>Lentisphaera</taxon>
    </lineage>
</organism>
<dbReference type="Proteomes" id="UP000004947">
    <property type="component" value="Unassembled WGS sequence"/>
</dbReference>
<dbReference type="NCBIfam" id="TIGR02532">
    <property type="entry name" value="IV_pilin_GFxxxE"/>
    <property type="match status" value="1"/>
</dbReference>
<dbReference type="InterPro" id="IPR012902">
    <property type="entry name" value="N_methyl_site"/>
</dbReference>
<sequence>MKKFTLLELLVVVAIIGILTSMLLPALGKARLSAQKSVCVSNMKQIGTSMYIYGDDNDSHVVTAAVSGSITYSKQLSEDYGMSDAIFSCAQDKIERSNDRKTRSYSMNTGTSITFEGTSTPKDDSDCNGVTRMATYNTVSYSEIASDTLLLTELWESINYAHGWSRADMTWSYWNYMSDWTERLDAFHFGRPNYLLIDGSVKNRVHSTYNQGMFTRFAND</sequence>
<dbReference type="InterPro" id="IPR000983">
    <property type="entry name" value="Bac_GSPG_pilin"/>
</dbReference>
<proteinExistence type="predicted"/>
<protein>
    <recommendedName>
        <fullName evidence="5">Major pilin subunit</fullName>
    </recommendedName>
</protein>
<keyword evidence="4" id="KW-1185">Reference proteome</keyword>
<name>A6DUC3_9BACT</name>
<dbReference type="PRINTS" id="PR00813">
    <property type="entry name" value="BCTERIALGSPG"/>
</dbReference>
<keyword evidence="2" id="KW-0812">Transmembrane</keyword>
<keyword evidence="2" id="KW-1133">Transmembrane helix</keyword>
<keyword evidence="2" id="KW-0472">Membrane</keyword>
<dbReference type="PANTHER" id="PTHR30093">
    <property type="entry name" value="GENERAL SECRETION PATHWAY PROTEIN G"/>
    <property type="match status" value="1"/>
</dbReference>
<dbReference type="InterPro" id="IPR045584">
    <property type="entry name" value="Pilin-like"/>
</dbReference>
<evidence type="ECO:0000256" key="1">
    <source>
        <dbReference type="ARBA" id="ARBA00022481"/>
    </source>
</evidence>
<comment type="caution">
    <text evidence="3">The sequence shown here is derived from an EMBL/GenBank/DDBJ whole genome shotgun (WGS) entry which is preliminary data.</text>
</comment>
<keyword evidence="1" id="KW-0488">Methylation</keyword>
<evidence type="ECO:0008006" key="5">
    <source>
        <dbReference type="Google" id="ProtNLM"/>
    </source>
</evidence>
<dbReference type="OrthoDB" id="249920at2"/>
<dbReference type="GO" id="GO:0015628">
    <property type="term" value="P:protein secretion by the type II secretion system"/>
    <property type="evidence" value="ECO:0007669"/>
    <property type="project" value="InterPro"/>
</dbReference>
<evidence type="ECO:0000256" key="2">
    <source>
        <dbReference type="SAM" id="Phobius"/>
    </source>
</evidence>
<accession>A6DUC3</accession>
<feature type="transmembrane region" description="Helical" evidence="2">
    <location>
        <begin position="6"/>
        <end position="27"/>
    </location>
</feature>
<dbReference type="SUPFAM" id="SSF54523">
    <property type="entry name" value="Pili subunits"/>
    <property type="match status" value="1"/>
</dbReference>
<dbReference type="eggNOG" id="COG4968">
    <property type="taxonomic scope" value="Bacteria"/>
</dbReference>
<gene>
    <name evidence="3" type="ORF">LNTAR_03954</name>
</gene>
<dbReference type="PANTHER" id="PTHR30093:SF2">
    <property type="entry name" value="TYPE II SECRETION SYSTEM PROTEIN H"/>
    <property type="match status" value="1"/>
</dbReference>
<dbReference type="STRING" id="313628.LNTAR_03954"/>
<dbReference type="GO" id="GO:0015627">
    <property type="term" value="C:type II protein secretion system complex"/>
    <property type="evidence" value="ECO:0007669"/>
    <property type="project" value="InterPro"/>
</dbReference>
<dbReference type="EMBL" id="ABCK01000052">
    <property type="protein sequence ID" value="EDM24766.1"/>
    <property type="molecule type" value="Genomic_DNA"/>
</dbReference>